<dbReference type="Proteomes" id="UP000693941">
    <property type="component" value="Chromosome"/>
</dbReference>
<feature type="compositionally biased region" description="Polar residues" evidence="1">
    <location>
        <begin position="68"/>
        <end position="86"/>
    </location>
</feature>
<evidence type="ECO:0000256" key="1">
    <source>
        <dbReference type="SAM" id="MobiDB-lite"/>
    </source>
</evidence>
<sequence length="86" mass="10200">MVDPAKLLKDLIQIKTVNLPGLEYENIPLYLKYLFNELGFQIQLIEIPEEYMDKYYIYSPSHIREQKNNSNCKKQPKSYTSLQLSL</sequence>
<dbReference type="EC" id="3.5.1.16" evidence="2"/>
<keyword evidence="2" id="KW-0378">Hydrolase</keyword>
<gene>
    <name evidence="2" type="ORF">J5U21_02485</name>
    <name evidence="3" type="ORF">J5U22_02511</name>
</gene>
<evidence type="ECO:0000313" key="3">
    <source>
        <dbReference type="EMBL" id="QXJ35960.1"/>
    </source>
</evidence>
<evidence type="ECO:0000313" key="5">
    <source>
        <dbReference type="Proteomes" id="UP000694036"/>
    </source>
</evidence>
<reference evidence="2 5" key="1">
    <citation type="journal article" date="2021" name="Environ. Microbiol.">
        <title>New insights into the diversity and evolution of the archaeal mobilome from three complete genomes of Saccharolobus shibatae.</title>
        <authorList>
            <person name="Medvedeva S."/>
            <person name="Brandt D."/>
            <person name="Cvirkaite-Krupovic V."/>
            <person name="Liu Y."/>
            <person name="Severinov K."/>
            <person name="Ishino S."/>
            <person name="Ishino Y."/>
            <person name="Prangishvili D."/>
            <person name="Kalinowski J."/>
            <person name="Krupovic M."/>
        </authorList>
    </citation>
    <scope>NUCLEOTIDE SEQUENCE</scope>
    <source>
        <strain evidence="2">BEU9</strain>
        <strain evidence="3 5">S38A</strain>
    </source>
</reference>
<name>A0A8F5BWT8_9CREN</name>
<dbReference type="AlphaFoldDB" id="A0A8F5BWT8"/>
<organism evidence="2 4">
    <name type="scientific">Saccharolobus shibatae</name>
    <dbReference type="NCBI Taxonomy" id="2286"/>
    <lineage>
        <taxon>Archaea</taxon>
        <taxon>Thermoproteota</taxon>
        <taxon>Thermoprotei</taxon>
        <taxon>Sulfolobales</taxon>
        <taxon>Sulfolobaceae</taxon>
        <taxon>Saccharolobus</taxon>
    </lineage>
</organism>
<dbReference type="Proteomes" id="UP000694036">
    <property type="component" value="Chromosome"/>
</dbReference>
<evidence type="ECO:0000313" key="4">
    <source>
        <dbReference type="Proteomes" id="UP000693941"/>
    </source>
</evidence>
<accession>A0A8F5BWT8</accession>
<dbReference type="GO" id="GO:0008777">
    <property type="term" value="F:acetylornithine deacetylase activity"/>
    <property type="evidence" value="ECO:0007669"/>
    <property type="project" value="UniProtKB-EC"/>
</dbReference>
<evidence type="ECO:0000313" key="2">
    <source>
        <dbReference type="EMBL" id="QXJ32830.1"/>
    </source>
</evidence>
<protein>
    <submittedName>
        <fullName evidence="2">Acetylornithine deacetylase</fullName>
        <ecNumber evidence="2">3.5.1.16</ecNumber>
    </submittedName>
</protein>
<proteinExistence type="predicted"/>
<dbReference type="EMBL" id="CP077715">
    <property type="protein sequence ID" value="QXJ32830.1"/>
    <property type="molecule type" value="Genomic_DNA"/>
</dbReference>
<dbReference type="EMBL" id="CP077713">
    <property type="protein sequence ID" value="QXJ35960.1"/>
    <property type="molecule type" value="Genomic_DNA"/>
</dbReference>
<keyword evidence="5" id="KW-1185">Reference proteome</keyword>
<feature type="region of interest" description="Disordered" evidence="1">
    <location>
        <begin position="66"/>
        <end position="86"/>
    </location>
</feature>